<name>A0A6S8Z7J7_9STRA</name>
<reference evidence="2" key="1">
    <citation type="submission" date="2021-01" db="EMBL/GenBank/DDBJ databases">
        <authorList>
            <person name="Corre E."/>
            <person name="Pelletier E."/>
            <person name="Niang G."/>
            <person name="Scheremetjew M."/>
            <person name="Finn R."/>
            <person name="Kale V."/>
            <person name="Holt S."/>
            <person name="Cochrane G."/>
            <person name="Meng A."/>
            <person name="Brown T."/>
            <person name="Cohen L."/>
        </authorList>
    </citation>
    <scope>NUCLEOTIDE SEQUENCE</scope>
    <source>
        <strain evidence="2">Pop2</strain>
    </source>
</reference>
<organism evidence="2">
    <name type="scientific">Ditylum brightwellii</name>
    <dbReference type="NCBI Taxonomy" id="49249"/>
    <lineage>
        <taxon>Eukaryota</taxon>
        <taxon>Sar</taxon>
        <taxon>Stramenopiles</taxon>
        <taxon>Ochrophyta</taxon>
        <taxon>Bacillariophyta</taxon>
        <taxon>Mediophyceae</taxon>
        <taxon>Lithodesmiophycidae</taxon>
        <taxon>Lithodesmiales</taxon>
        <taxon>Lithodesmiaceae</taxon>
        <taxon>Ditylum</taxon>
    </lineage>
</organism>
<feature type="region of interest" description="Disordered" evidence="1">
    <location>
        <begin position="1"/>
        <end position="75"/>
    </location>
</feature>
<protein>
    <submittedName>
        <fullName evidence="2">Uncharacterized protein</fullName>
    </submittedName>
</protein>
<dbReference type="EMBL" id="HBGN01009679">
    <property type="protein sequence ID" value="CAD9320891.1"/>
    <property type="molecule type" value="Transcribed_RNA"/>
</dbReference>
<evidence type="ECO:0000256" key="1">
    <source>
        <dbReference type="SAM" id="MobiDB-lite"/>
    </source>
</evidence>
<gene>
    <name evidence="2" type="ORF">DBRI1063_LOCUS6199</name>
</gene>
<sequence>MGNICPCAGGTERTKVGAFTNSDGSDADVLKSGTETESGGVHGSNQTHTGDASHGGSGTGHPRDAGGLPRDLPDDTAAASEHLAKVMADTRKELERQRALREEQARLDSIVSTAGRDMVPVARGTAVPMGYYDPSYAHASAQALVERGMIHLCDQYGDQKEVAVAGWVPRSALPPGDPTSVVEVLSRGRWHGIHLDKLGDTVGVTSASADHPEYAMDELCETFLAEVVPTKDKLFQGCLPIVENLP</sequence>
<dbReference type="AlphaFoldDB" id="A0A6S8Z7J7"/>
<proteinExistence type="predicted"/>
<evidence type="ECO:0000313" key="2">
    <source>
        <dbReference type="EMBL" id="CAD9320891.1"/>
    </source>
</evidence>
<accession>A0A6S8Z7J7</accession>
<feature type="compositionally biased region" description="Polar residues" evidence="1">
    <location>
        <begin position="33"/>
        <end position="50"/>
    </location>
</feature>